<evidence type="ECO:0000256" key="16">
    <source>
        <dbReference type="ARBA" id="ARBA00048040"/>
    </source>
</evidence>
<comment type="catalytic activity">
    <reaction evidence="16">
        <text>GTP + H2O = GDP + phosphate + H(+)</text>
        <dbReference type="Rhea" id="RHEA:19669"/>
        <dbReference type="ChEBI" id="CHEBI:15377"/>
        <dbReference type="ChEBI" id="CHEBI:15378"/>
        <dbReference type="ChEBI" id="CHEBI:37565"/>
        <dbReference type="ChEBI" id="CHEBI:43474"/>
        <dbReference type="ChEBI" id="CHEBI:58189"/>
        <dbReference type="EC" id="3.6.5.5"/>
    </reaction>
</comment>
<keyword evidence="14" id="KW-0472">Membrane</keyword>
<dbReference type="PANTHER" id="PTHR11566:SF212">
    <property type="entry name" value="DYNAMIN"/>
    <property type="match status" value="1"/>
</dbReference>
<dbReference type="InterPro" id="IPR020850">
    <property type="entry name" value="GED_dom"/>
</dbReference>
<evidence type="ECO:0000259" key="20">
    <source>
        <dbReference type="PROSITE" id="PS51718"/>
    </source>
</evidence>
<proteinExistence type="inferred from homology"/>
<evidence type="ECO:0000256" key="4">
    <source>
        <dbReference type="ARBA" id="ARBA00022692"/>
    </source>
</evidence>
<evidence type="ECO:0000256" key="8">
    <source>
        <dbReference type="ARBA" id="ARBA00022801"/>
    </source>
</evidence>
<evidence type="ECO:0000256" key="7">
    <source>
        <dbReference type="ARBA" id="ARBA00022792"/>
    </source>
</evidence>
<feature type="compositionally biased region" description="Low complexity" evidence="18">
    <location>
        <begin position="992"/>
        <end position="1002"/>
    </location>
</feature>
<keyword evidence="10" id="KW-0809">Transit peptide</keyword>
<reference evidence="21" key="2">
    <citation type="submission" date="2016-05" db="EMBL/GenBank/DDBJ databases">
        <title>Comparative analysis highlights variable genome content of wheat rusts and divergence of the mating loci.</title>
        <authorList>
            <person name="Cuomo C.A."/>
            <person name="Bakkeren G."/>
            <person name="Szabo L."/>
            <person name="Khalil H."/>
            <person name="Joly D."/>
            <person name="Goldberg J."/>
            <person name="Young S."/>
            <person name="Zeng Q."/>
            <person name="Fellers J."/>
        </authorList>
    </citation>
    <scope>NUCLEOTIDE SEQUENCE [LARGE SCALE GENOMIC DNA]</scope>
    <source>
        <strain evidence="21">1-1 BBBD Race 1</strain>
    </source>
</reference>
<dbReference type="FunFam" id="3.40.50.300:FF:000741">
    <property type="entry name" value="Putative mitochondrial dynamin GTPase"/>
    <property type="match status" value="1"/>
</dbReference>
<feature type="compositionally biased region" description="Low complexity" evidence="18">
    <location>
        <begin position="21"/>
        <end position="45"/>
    </location>
</feature>
<organism evidence="21">
    <name type="scientific">Puccinia triticina (isolate 1-1 / race 1 (BBBD))</name>
    <name type="common">Brown leaf rust fungus</name>
    <dbReference type="NCBI Taxonomy" id="630390"/>
    <lineage>
        <taxon>Eukaryota</taxon>
        <taxon>Fungi</taxon>
        <taxon>Dikarya</taxon>
        <taxon>Basidiomycota</taxon>
        <taxon>Pucciniomycotina</taxon>
        <taxon>Pucciniomycetes</taxon>
        <taxon>Pucciniales</taxon>
        <taxon>Pucciniaceae</taxon>
        <taxon>Puccinia</taxon>
    </lineage>
</organism>
<keyword evidence="8" id="KW-0378">Hydrolase</keyword>
<evidence type="ECO:0000256" key="13">
    <source>
        <dbReference type="ARBA" id="ARBA00023134"/>
    </source>
</evidence>
<dbReference type="SUPFAM" id="SSF52540">
    <property type="entry name" value="P-loop containing nucleoside triphosphate hydrolases"/>
    <property type="match status" value="1"/>
</dbReference>
<reference evidence="21" key="1">
    <citation type="submission" date="2009-11" db="EMBL/GenBank/DDBJ databases">
        <authorList>
            <consortium name="The Broad Institute Genome Sequencing Platform"/>
            <person name="Ward D."/>
            <person name="Feldgarden M."/>
            <person name="Earl A."/>
            <person name="Young S.K."/>
            <person name="Zeng Q."/>
            <person name="Koehrsen M."/>
            <person name="Alvarado L."/>
            <person name="Berlin A."/>
            <person name="Bochicchio J."/>
            <person name="Borenstein D."/>
            <person name="Chapman S.B."/>
            <person name="Chen Z."/>
            <person name="Engels R."/>
            <person name="Freedman E."/>
            <person name="Gellesch M."/>
            <person name="Goldberg J."/>
            <person name="Griggs A."/>
            <person name="Gujja S."/>
            <person name="Heilman E."/>
            <person name="Heiman D."/>
            <person name="Hepburn T."/>
            <person name="Howarth C."/>
            <person name="Jen D."/>
            <person name="Larson L."/>
            <person name="Lewis B."/>
            <person name="Mehta T."/>
            <person name="Park D."/>
            <person name="Pearson M."/>
            <person name="Roberts A."/>
            <person name="Saif S."/>
            <person name="Shea T."/>
            <person name="Shenoy N."/>
            <person name="Sisk P."/>
            <person name="Stolte C."/>
            <person name="Sykes S."/>
            <person name="Thomson T."/>
            <person name="Walk T."/>
            <person name="White J."/>
            <person name="Yandava C."/>
            <person name="Izard J."/>
            <person name="Baranova O.V."/>
            <person name="Blanton J.M."/>
            <person name="Tanner A.C."/>
            <person name="Dewhirst F.E."/>
            <person name="Haas B."/>
            <person name="Nusbaum C."/>
            <person name="Birren B."/>
        </authorList>
    </citation>
    <scope>NUCLEOTIDE SEQUENCE [LARGE SCALE GENOMIC DNA]</scope>
    <source>
        <strain evidence="21">1-1 BBBD Race 1</strain>
    </source>
</reference>
<evidence type="ECO:0000313" key="23">
    <source>
        <dbReference type="Proteomes" id="UP000005240"/>
    </source>
</evidence>
<gene>
    <name evidence="21" type="ORF">PTTG_00403</name>
</gene>
<dbReference type="InterPro" id="IPR027417">
    <property type="entry name" value="P-loop_NTPase"/>
</dbReference>
<dbReference type="PROSITE" id="PS51388">
    <property type="entry name" value="GED"/>
    <property type="match status" value="1"/>
</dbReference>
<keyword evidence="23" id="KW-1185">Reference proteome</keyword>
<keyword evidence="7" id="KW-0999">Mitochondrion inner membrane</keyword>
<dbReference type="InterPro" id="IPR056495">
    <property type="entry name" value="LIS_MGM1"/>
</dbReference>
<name>A0A0C4EI37_PUCT1</name>
<evidence type="ECO:0000256" key="15">
    <source>
        <dbReference type="ARBA" id="ARBA00023157"/>
    </source>
</evidence>
<dbReference type="CDD" id="cd08771">
    <property type="entry name" value="DLP_1"/>
    <property type="match status" value="1"/>
</dbReference>
<dbReference type="GO" id="GO:0031623">
    <property type="term" value="P:receptor internalization"/>
    <property type="evidence" value="ECO:0007669"/>
    <property type="project" value="TreeGrafter"/>
</dbReference>
<dbReference type="InterPro" id="IPR001401">
    <property type="entry name" value="Dynamin_GTPase"/>
</dbReference>
<dbReference type="InterPro" id="IPR019762">
    <property type="entry name" value="Dynamin_GTPase_CS"/>
</dbReference>
<feature type="region of interest" description="Disordered" evidence="18">
    <location>
        <begin position="852"/>
        <end position="882"/>
    </location>
</feature>
<dbReference type="GO" id="GO:1990627">
    <property type="term" value="P:mitochondrial inner membrane fusion"/>
    <property type="evidence" value="ECO:0007669"/>
    <property type="project" value="EnsemblFungi"/>
</dbReference>
<keyword evidence="11" id="KW-1133">Transmembrane helix</keyword>
<evidence type="ECO:0000256" key="17">
    <source>
        <dbReference type="RuleBase" id="RU003932"/>
    </source>
</evidence>
<dbReference type="SMART" id="SM00053">
    <property type="entry name" value="DYNc"/>
    <property type="match status" value="1"/>
</dbReference>
<dbReference type="PANTHER" id="PTHR11566">
    <property type="entry name" value="DYNAMIN"/>
    <property type="match status" value="1"/>
</dbReference>
<evidence type="ECO:0000256" key="10">
    <source>
        <dbReference type="ARBA" id="ARBA00022946"/>
    </source>
</evidence>
<evidence type="ECO:0000256" key="1">
    <source>
        <dbReference type="ARBA" id="ARBA00004273"/>
    </source>
</evidence>
<evidence type="ECO:0000256" key="9">
    <source>
        <dbReference type="ARBA" id="ARBA00022842"/>
    </source>
</evidence>
<keyword evidence="9" id="KW-0460">Magnesium</keyword>
<evidence type="ECO:0000256" key="3">
    <source>
        <dbReference type="ARBA" id="ARBA00011980"/>
    </source>
</evidence>
<dbReference type="AlphaFoldDB" id="A0A0C4EI37"/>
<dbReference type="GO" id="GO:0008017">
    <property type="term" value="F:microtubule binding"/>
    <property type="evidence" value="ECO:0007669"/>
    <property type="project" value="TreeGrafter"/>
</dbReference>
<dbReference type="InterPro" id="IPR022812">
    <property type="entry name" value="Dynamin"/>
</dbReference>
<keyword evidence="4" id="KW-0812">Transmembrane</keyword>
<evidence type="ECO:0000256" key="11">
    <source>
        <dbReference type="ARBA" id="ARBA00022989"/>
    </source>
</evidence>
<dbReference type="GO" id="GO:0005874">
    <property type="term" value="C:microtubule"/>
    <property type="evidence" value="ECO:0007669"/>
    <property type="project" value="TreeGrafter"/>
</dbReference>
<dbReference type="PROSITE" id="PS51718">
    <property type="entry name" value="G_DYNAMIN_2"/>
    <property type="match status" value="1"/>
</dbReference>
<dbReference type="PRINTS" id="PR00195">
    <property type="entry name" value="DYNAMIN"/>
</dbReference>
<feature type="compositionally biased region" description="Polar residues" evidence="18">
    <location>
        <begin position="1012"/>
        <end position="1024"/>
    </location>
</feature>
<dbReference type="VEuPathDB" id="FungiDB:PTTG_00403"/>
<keyword evidence="12" id="KW-0496">Mitochondrion</keyword>
<feature type="domain" description="Dynamin-type G" evidence="20">
    <location>
        <begin position="259"/>
        <end position="556"/>
    </location>
</feature>
<feature type="compositionally biased region" description="Polar residues" evidence="18">
    <location>
        <begin position="1"/>
        <end position="12"/>
    </location>
</feature>
<feature type="domain" description="GED" evidence="19">
    <location>
        <begin position="884"/>
        <end position="977"/>
    </location>
</feature>
<dbReference type="EC" id="3.6.5.5" evidence="3"/>
<evidence type="ECO:0000256" key="18">
    <source>
        <dbReference type="SAM" id="MobiDB-lite"/>
    </source>
</evidence>
<dbReference type="GO" id="GO:0003924">
    <property type="term" value="F:GTPase activity"/>
    <property type="evidence" value="ECO:0007669"/>
    <property type="project" value="InterPro"/>
</dbReference>
<comment type="subcellular location">
    <subcellularLocation>
        <location evidence="1">Mitochondrion inner membrane</location>
    </subcellularLocation>
    <subcellularLocation>
        <location evidence="2">Mitochondrion intermembrane space</location>
    </subcellularLocation>
</comment>
<dbReference type="EnsemblFungi" id="PTTG_00403-t43_1">
    <property type="protein sequence ID" value="PTTG_00403-t43_1-p1"/>
    <property type="gene ID" value="PTTG_00403"/>
</dbReference>
<reference evidence="22" key="4">
    <citation type="submission" date="2025-05" db="UniProtKB">
        <authorList>
            <consortium name="EnsemblFungi"/>
        </authorList>
    </citation>
    <scope>IDENTIFICATION</scope>
    <source>
        <strain evidence="22">isolate 1-1 / race 1 (BBBD)</strain>
    </source>
</reference>
<keyword evidence="15" id="KW-1015">Disulfide bond</keyword>
<dbReference type="OMA" id="PLKMGYV"/>
<dbReference type="InterPro" id="IPR045063">
    <property type="entry name" value="Dynamin_N"/>
</dbReference>
<reference evidence="22 23" key="3">
    <citation type="journal article" date="2017" name="G3 (Bethesda)">
        <title>Comparative analysis highlights variable genome content of wheat rusts and divergence of the mating loci.</title>
        <authorList>
            <person name="Cuomo C.A."/>
            <person name="Bakkeren G."/>
            <person name="Khalil H.B."/>
            <person name="Panwar V."/>
            <person name="Joly D."/>
            <person name="Linning R."/>
            <person name="Sakthikumar S."/>
            <person name="Song X."/>
            <person name="Adiconis X."/>
            <person name="Fan L."/>
            <person name="Goldberg J.M."/>
            <person name="Levin J.Z."/>
            <person name="Young S."/>
            <person name="Zeng Q."/>
            <person name="Anikster Y."/>
            <person name="Bruce M."/>
            <person name="Wang M."/>
            <person name="Yin C."/>
            <person name="McCallum B."/>
            <person name="Szabo L.J."/>
            <person name="Hulbert S."/>
            <person name="Chen X."/>
            <person name="Fellers J.P."/>
        </authorList>
    </citation>
    <scope>NUCLEOTIDE SEQUENCE</scope>
    <source>
        <strain evidence="23">Isolate 1-1 / race 1 (BBBD)</strain>
        <strain evidence="22">isolate 1-1 / race 1 (BBBD)</strain>
    </source>
</reference>
<dbReference type="GO" id="GO:0005758">
    <property type="term" value="C:mitochondrial intermembrane space"/>
    <property type="evidence" value="ECO:0007669"/>
    <property type="project" value="UniProtKB-SubCell"/>
</dbReference>
<dbReference type="InterPro" id="IPR030381">
    <property type="entry name" value="G_DYNAMIN_dom"/>
</dbReference>
<evidence type="ECO:0000313" key="21">
    <source>
        <dbReference type="EMBL" id="OAV98357.1"/>
    </source>
</evidence>
<dbReference type="EMBL" id="ADAS02000008">
    <property type="protein sequence ID" value="OAV98357.1"/>
    <property type="molecule type" value="Genomic_DNA"/>
</dbReference>
<keyword evidence="5" id="KW-0479">Metal-binding</keyword>
<dbReference type="Pfam" id="PF00350">
    <property type="entry name" value="Dynamin_N"/>
    <property type="match status" value="1"/>
</dbReference>
<dbReference type="Pfam" id="PF24550">
    <property type="entry name" value="LIS_MGM1"/>
    <property type="match status" value="1"/>
</dbReference>
<dbReference type="GO" id="GO:0005525">
    <property type="term" value="F:GTP binding"/>
    <property type="evidence" value="ECO:0007669"/>
    <property type="project" value="UniProtKB-KW"/>
</dbReference>
<evidence type="ECO:0000259" key="19">
    <source>
        <dbReference type="PROSITE" id="PS51388"/>
    </source>
</evidence>
<accession>A0A0C4EI37</accession>
<dbReference type="GO" id="GO:0046872">
    <property type="term" value="F:metal ion binding"/>
    <property type="evidence" value="ECO:0007669"/>
    <property type="project" value="UniProtKB-KW"/>
</dbReference>
<dbReference type="STRING" id="630390.A0A0C4EI37"/>
<feature type="compositionally biased region" description="Polar residues" evidence="18">
    <location>
        <begin position="871"/>
        <end position="882"/>
    </location>
</feature>
<evidence type="ECO:0000256" key="14">
    <source>
        <dbReference type="ARBA" id="ARBA00023136"/>
    </source>
</evidence>
<evidence type="ECO:0000256" key="12">
    <source>
        <dbReference type="ARBA" id="ARBA00023128"/>
    </source>
</evidence>
<keyword evidence="6 17" id="KW-0547">Nucleotide-binding</keyword>
<sequence length="1024" mass="113740">MPIRRSITSHSYTHGPAYPFSPSRPGLRPSTSSSLRSNHLSFSPSNQHSFSISRNSIMPHSIRRMISTAQPLSLTRVAGLQVRQMSFISAATRVAARAGGRVVGMGAVGVGGAAYVGSQVDDFKTNVFGKVSTVYDQTTGTIKDLAGSAGRTIGHISNGANMTYTKVSTSIEEGLTDLVSNFRELLNSNQQEEPQKQRPDYDHLNAGLASLSAIGLAASSDDDRDGPVQKDQATAGLMHLTRKLIEIRSLLMSIDKDESLVLPSIVVIGSQSSGKSSVLEAIVGHEFLPKGNNMVTRRPLELTLIHTPQTASNPHVKDYVECPQFGPGQFDDFREVQRRLTRLNQEVPDSIAVDDQPIHMRVYSPNVPDLSLVDLPGYVQISAMDQPEELRERISQLCDKYIRKPNIILSVCAADVDLANSPALRASKKVDPHGYRTIGVVTKLDLVDPSVGAAILANDKYRLALGYIGVICKPSSSSGSSGSSFVENRLLKRNSGNSAQLALAKSEFDYFRAHADHYDQPNLLLGTETLKSQLMKVLEESMSSSLHDISNRVSLELEEASYQYKVQYNDRNISAETYVAEAMDLVKRRLGEFSRMLVKPEVRGLLKHELEQRVLGLLAEIYWSDRRMSELGKLGDSKLGSEGLDQYWVHKLEVAQSRLTKGGIGRSSAELVADEIRTAVGRLLEHPPMTHHAEVSDEIREITEDILEGLKARAADHVEIGVMPFRYEIEIDKSGWEVGRIRSIQLVEEEVKMCDQFLKAEKAELKKNWRLREALERIEEDELKMRKLAQIKLSGFQSSSNLPQDLQLLDETEDTRPAPVLLDRAKRLRDMENRSEVLRLRLLALKSKRCKTSSSSSSSSVGLMGGRASPNDPSSHISQSPNNLATPTFCPEIFLNILADRLASTSTDFINIDLLHRFFSTFPHELNSRLGKRLEGPEALEFARENLEVRKQLELQDRKEKLEKVMRELMTLAYMKQSHSLNGDGRRDDDGSGTNSSNGNGSKSKRRKLASQHPNGKNYFSNLF</sequence>
<dbReference type="PROSITE" id="PS00410">
    <property type="entry name" value="G_DYNAMIN_1"/>
    <property type="match status" value="1"/>
</dbReference>
<evidence type="ECO:0000256" key="2">
    <source>
        <dbReference type="ARBA" id="ARBA00004569"/>
    </source>
</evidence>
<dbReference type="Gene3D" id="3.40.50.300">
    <property type="entry name" value="P-loop containing nucleotide triphosphate hydrolases"/>
    <property type="match status" value="1"/>
</dbReference>
<dbReference type="GO" id="GO:0005886">
    <property type="term" value="C:plasma membrane"/>
    <property type="evidence" value="ECO:0007669"/>
    <property type="project" value="TreeGrafter"/>
</dbReference>
<dbReference type="Proteomes" id="UP000005240">
    <property type="component" value="Unassembled WGS sequence"/>
</dbReference>
<protein>
    <recommendedName>
        <fullName evidence="3">dynamin GTPase</fullName>
        <ecNumber evidence="3">3.6.5.5</ecNumber>
    </recommendedName>
</protein>
<dbReference type="OrthoDB" id="5061070at2759"/>
<feature type="region of interest" description="Disordered" evidence="18">
    <location>
        <begin position="977"/>
        <end position="1024"/>
    </location>
</feature>
<dbReference type="GO" id="GO:0005743">
    <property type="term" value="C:mitochondrial inner membrane"/>
    <property type="evidence" value="ECO:0007669"/>
    <property type="project" value="UniProtKB-SubCell"/>
</dbReference>
<evidence type="ECO:0000313" key="22">
    <source>
        <dbReference type="EnsemblFungi" id="PTTG_00403-t43_1-p1"/>
    </source>
</evidence>
<keyword evidence="13 17" id="KW-0342">GTP-binding</keyword>
<comment type="similarity">
    <text evidence="17">Belongs to the TRAFAC class dynamin-like GTPase superfamily. Dynamin/Fzo/YdjA family.</text>
</comment>
<evidence type="ECO:0000256" key="5">
    <source>
        <dbReference type="ARBA" id="ARBA00022723"/>
    </source>
</evidence>
<feature type="region of interest" description="Disordered" evidence="18">
    <location>
        <begin position="1"/>
        <end position="49"/>
    </location>
</feature>
<evidence type="ECO:0000256" key="6">
    <source>
        <dbReference type="ARBA" id="ARBA00022741"/>
    </source>
</evidence>